<evidence type="ECO:0000313" key="2">
    <source>
        <dbReference type="WBParaSite" id="jg7767"/>
    </source>
</evidence>
<keyword evidence="1" id="KW-1185">Reference proteome</keyword>
<protein>
    <submittedName>
        <fullName evidence="2">Uncharacterized protein</fullName>
    </submittedName>
</protein>
<evidence type="ECO:0000313" key="1">
    <source>
        <dbReference type="Proteomes" id="UP000887574"/>
    </source>
</evidence>
<reference evidence="2" key="1">
    <citation type="submission" date="2022-11" db="UniProtKB">
        <authorList>
            <consortium name="WormBaseParasite"/>
        </authorList>
    </citation>
    <scope>IDENTIFICATION</scope>
</reference>
<name>A0A915EM75_9BILA</name>
<dbReference type="AlphaFoldDB" id="A0A915EM75"/>
<sequence length="87" mass="10063">MNAFFGFEFARDRENTSQNLIYIYAAALAFDISSEDEARNKLNDYLGFFMEDDSGHRVFAAGNKDQQIKRRVNNFLEWNESGAKVLL</sequence>
<dbReference type="Proteomes" id="UP000887574">
    <property type="component" value="Unplaced"/>
</dbReference>
<accession>A0A915EM75</accession>
<proteinExistence type="predicted"/>
<organism evidence="1 2">
    <name type="scientific">Ditylenchus dipsaci</name>
    <dbReference type="NCBI Taxonomy" id="166011"/>
    <lineage>
        <taxon>Eukaryota</taxon>
        <taxon>Metazoa</taxon>
        <taxon>Ecdysozoa</taxon>
        <taxon>Nematoda</taxon>
        <taxon>Chromadorea</taxon>
        <taxon>Rhabditida</taxon>
        <taxon>Tylenchina</taxon>
        <taxon>Tylenchomorpha</taxon>
        <taxon>Sphaerularioidea</taxon>
        <taxon>Anguinidae</taxon>
        <taxon>Anguininae</taxon>
        <taxon>Ditylenchus</taxon>
    </lineage>
</organism>
<dbReference type="WBParaSite" id="jg7767">
    <property type="protein sequence ID" value="jg7767"/>
    <property type="gene ID" value="jg7767"/>
</dbReference>